<dbReference type="Pfam" id="PF10541">
    <property type="entry name" value="KASH"/>
    <property type="match status" value="1"/>
</dbReference>
<feature type="region of interest" description="Disordered" evidence="8">
    <location>
        <begin position="485"/>
        <end position="513"/>
    </location>
</feature>
<feature type="compositionally biased region" description="Polar residues" evidence="8">
    <location>
        <begin position="301"/>
        <end position="312"/>
    </location>
</feature>
<feature type="topological domain" description="Perinuclear space" evidence="7">
    <location>
        <begin position="589"/>
        <end position="618"/>
    </location>
</feature>
<dbReference type="InterPro" id="IPR012315">
    <property type="entry name" value="KASH"/>
</dbReference>
<proteinExistence type="inferred from homology"/>
<dbReference type="InterPro" id="IPR030268">
    <property type="entry name" value="SYNE4"/>
</dbReference>
<dbReference type="InterPro" id="IPR002017">
    <property type="entry name" value="Spectrin_repeat"/>
</dbReference>
<dbReference type="EMBL" id="OX395133">
    <property type="protein sequence ID" value="CAI5780640.1"/>
    <property type="molecule type" value="Genomic_DNA"/>
</dbReference>
<dbReference type="CDD" id="cd00176">
    <property type="entry name" value="SPEC"/>
    <property type="match status" value="1"/>
</dbReference>
<accession>A0AA35PC99</accession>
<sequence length="618" mass="70325">MQRIGWRQEMPLGDCHGCATLHGEQPVPEIAACDLSTVSVEKRIREEQAWQLQKAFQDLLFRFQDWLWAAELMAASPNSSQVSYAISKKELQRFKMLQRQVSDKLLPLESLNRRYHQLVRSGAIGPQLRPTVQEVNQRWDDLQARTAAICKRLKHFVNQWEKFELEKETIRVWLVELDLRLTDVEHFSGGTSLEKMIQLQAFQQDVQANADRVDHLLVHGEALIQKSQPEDAEVLEEELQELSCFCQEVFRRVFRFQGRLVSMRLVFEDEWLSDRDSDLESESLAEESLDGPPQPPAAPMRQSTPKNPSLHRQQPAPAVETNVDLEWDPSVDIGGSTSHDEEDSSYSSAITGMGQWEEPRRKCRPSVCASRSLPLRCGSQEDFSVQNGFQVEWDQFSSSVTDQEIKRCSSGPSHSWELQGCQHPQNGRPEKGSPRQAEPMGFDPQRIETWLGQSCREKMGGKLEQVTGTCGPVSLRVLHLQFPVQSQASGKRPKRQKSQQRAKKTTWPTPASNAEQICKEEHLDSRPAEIAITIEQGSSLQEPLIISCLRTQKPPRLPAIWNRTVMILSAILLLLLLFLASPFPLYPSELSSELSCLQENRYARSFHLMLTYSGPPPT</sequence>
<comment type="similarity">
    <text evidence="1">Belongs to the nesprin family.</text>
</comment>
<evidence type="ECO:0000256" key="9">
    <source>
        <dbReference type="SAM" id="Phobius"/>
    </source>
</evidence>
<evidence type="ECO:0000256" key="2">
    <source>
        <dbReference type="ARBA" id="ARBA00022692"/>
    </source>
</evidence>
<dbReference type="Gene3D" id="1.20.58.60">
    <property type="match status" value="1"/>
</dbReference>
<organism evidence="11 12">
    <name type="scientific">Podarcis lilfordi</name>
    <name type="common">Lilford's wall lizard</name>
    <dbReference type="NCBI Taxonomy" id="74358"/>
    <lineage>
        <taxon>Eukaryota</taxon>
        <taxon>Metazoa</taxon>
        <taxon>Chordata</taxon>
        <taxon>Craniata</taxon>
        <taxon>Vertebrata</taxon>
        <taxon>Euteleostomi</taxon>
        <taxon>Lepidosauria</taxon>
        <taxon>Squamata</taxon>
        <taxon>Bifurcata</taxon>
        <taxon>Unidentata</taxon>
        <taxon>Episquamata</taxon>
        <taxon>Laterata</taxon>
        <taxon>Lacertibaenia</taxon>
        <taxon>Lacertidae</taxon>
        <taxon>Podarcis</taxon>
    </lineage>
</organism>
<feature type="region of interest" description="Disordered" evidence="8">
    <location>
        <begin position="278"/>
        <end position="363"/>
    </location>
</feature>
<feature type="region of interest" description="Disordered" evidence="8">
    <location>
        <begin position="408"/>
        <end position="441"/>
    </location>
</feature>
<dbReference type="PANTHER" id="PTHR21640">
    <property type="match status" value="1"/>
</dbReference>
<keyword evidence="4 7" id="KW-0472">Membrane</keyword>
<evidence type="ECO:0000256" key="5">
    <source>
        <dbReference type="ARBA" id="ARBA00023242"/>
    </source>
</evidence>
<evidence type="ECO:0000313" key="11">
    <source>
        <dbReference type="EMBL" id="CAI5780640.1"/>
    </source>
</evidence>
<dbReference type="InterPro" id="IPR018159">
    <property type="entry name" value="Spectrin/alpha-actinin"/>
</dbReference>
<evidence type="ECO:0000313" key="12">
    <source>
        <dbReference type="Proteomes" id="UP001178461"/>
    </source>
</evidence>
<dbReference type="SMART" id="SM01249">
    <property type="entry name" value="KASH"/>
    <property type="match status" value="1"/>
</dbReference>
<dbReference type="AlphaFoldDB" id="A0AA35PC99"/>
<dbReference type="GO" id="GO:0005640">
    <property type="term" value="C:nuclear outer membrane"/>
    <property type="evidence" value="ECO:0007669"/>
    <property type="project" value="UniProtKB-SubCell"/>
</dbReference>
<reference evidence="11" key="1">
    <citation type="submission" date="2022-12" db="EMBL/GenBank/DDBJ databases">
        <authorList>
            <person name="Alioto T."/>
            <person name="Alioto T."/>
            <person name="Gomez Garrido J."/>
        </authorList>
    </citation>
    <scope>NUCLEOTIDE SEQUENCE</scope>
</reference>
<dbReference type="SMART" id="SM00150">
    <property type="entry name" value="SPEC"/>
    <property type="match status" value="2"/>
</dbReference>
<dbReference type="GO" id="GO:0034993">
    <property type="term" value="C:meiotic nuclear membrane microtubule tethering complex"/>
    <property type="evidence" value="ECO:0007669"/>
    <property type="project" value="InterPro"/>
</dbReference>
<dbReference type="Proteomes" id="UP001178461">
    <property type="component" value="Chromosome 8"/>
</dbReference>
<keyword evidence="5" id="KW-0539">Nucleus</keyword>
<gene>
    <name evidence="11" type="ORF">PODLI_1B008792</name>
</gene>
<dbReference type="SUPFAM" id="SSF46966">
    <property type="entry name" value="Spectrin repeat"/>
    <property type="match status" value="2"/>
</dbReference>
<evidence type="ECO:0000259" key="10">
    <source>
        <dbReference type="PROSITE" id="PS51049"/>
    </source>
</evidence>
<dbReference type="Pfam" id="PF00435">
    <property type="entry name" value="Spectrin"/>
    <property type="match status" value="1"/>
</dbReference>
<feature type="domain" description="KASH" evidence="10">
    <location>
        <begin position="559"/>
        <end position="618"/>
    </location>
</feature>
<keyword evidence="3 9" id="KW-1133">Transmembrane helix</keyword>
<name>A0AA35PC99_9SAUR</name>
<comment type="subcellular location">
    <subcellularLocation>
        <location evidence="6">Nucleus outer membrane</location>
        <topology evidence="6">Single-pass type IV membrane protein</topology>
    </subcellularLocation>
</comment>
<feature type="compositionally biased region" description="Acidic residues" evidence="8">
    <location>
        <begin position="279"/>
        <end position="289"/>
    </location>
</feature>
<dbReference type="PROSITE" id="PS51049">
    <property type="entry name" value="KASH"/>
    <property type="match status" value="1"/>
</dbReference>
<evidence type="ECO:0000256" key="8">
    <source>
        <dbReference type="SAM" id="MobiDB-lite"/>
    </source>
</evidence>
<evidence type="ECO:0000256" key="4">
    <source>
        <dbReference type="ARBA" id="ARBA00023136"/>
    </source>
</evidence>
<evidence type="ECO:0000256" key="7">
    <source>
        <dbReference type="PROSITE-ProRule" id="PRU00385"/>
    </source>
</evidence>
<evidence type="ECO:0000256" key="1">
    <source>
        <dbReference type="ARBA" id="ARBA00008619"/>
    </source>
</evidence>
<evidence type="ECO:0000256" key="3">
    <source>
        <dbReference type="ARBA" id="ARBA00022989"/>
    </source>
</evidence>
<protein>
    <submittedName>
        <fullName evidence="11">Nesprin-2-like isoform X2</fullName>
    </submittedName>
</protein>
<keyword evidence="12" id="KW-1185">Reference proteome</keyword>
<keyword evidence="2 7" id="KW-0812">Transmembrane</keyword>
<evidence type="ECO:0000256" key="6">
    <source>
        <dbReference type="ARBA" id="ARBA00046312"/>
    </source>
</evidence>
<dbReference type="PANTHER" id="PTHR21640:SF1">
    <property type="entry name" value="NESPRIN-4"/>
    <property type="match status" value="1"/>
</dbReference>
<feature type="transmembrane region" description="Helical" evidence="9">
    <location>
        <begin position="560"/>
        <end position="580"/>
    </location>
</feature>
<feature type="topological domain" description="Cytoplasmic" evidence="7">
    <location>
        <begin position="1"/>
        <end position="567"/>
    </location>
</feature>
<feature type="compositionally biased region" description="Basic residues" evidence="8">
    <location>
        <begin position="491"/>
        <end position="504"/>
    </location>
</feature>